<dbReference type="NCBIfam" id="TIGR03062">
    <property type="entry name" value="pip_yhgE_Cterm"/>
    <property type="match status" value="1"/>
</dbReference>
<keyword evidence="3 7" id="KW-1133">Transmembrane helix</keyword>
<feature type="transmembrane region" description="Helical" evidence="7">
    <location>
        <begin position="517"/>
        <end position="538"/>
    </location>
</feature>
<evidence type="ECO:0000256" key="7">
    <source>
        <dbReference type="SAM" id="Phobius"/>
    </source>
</evidence>
<dbReference type="PANTHER" id="PTHR43077">
    <property type="entry name" value="TRANSPORT PERMEASE YVFS-RELATED"/>
    <property type="match status" value="1"/>
</dbReference>
<evidence type="ECO:0000256" key="5">
    <source>
        <dbReference type="SAM" id="Coils"/>
    </source>
</evidence>
<evidence type="ECO:0000256" key="1">
    <source>
        <dbReference type="ARBA" id="ARBA00004141"/>
    </source>
</evidence>
<feature type="transmembrane region" description="Helical" evidence="7">
    <location>
        <begin position="590"/>
        <end position="610"/>
    </location>
</feature>
<dbReference type="RefSeq" id="WP_039196678.1">
    <property type="nucleotide sequence ID" value="NZ_CP007456.1"/>
</dbReference>
<dbReference type="InterPro" id="IPR017500">
    <property type="entry name" value="Phage_infect_YhgE_N"/>
</dbReference>
<dbReference type="Proteomes" id="UP000030625">
    <property type="component" value="Chromosome"/>
</dbReference>
<feature type="domain" description="ABC-2 type transporter transmembrane" evidence="8">
    <location>
        <begin position="360"/>
        <end position="694"/>
    </location>
</feature>
<evidence type="ECO:0000313" key="9">
    <source>
        <dbReference type="EMBL" id="AIZ13765.1"/>
    </source>
</evidence>
<proteinExistence type="predicted"/>
<evidence type="ECO:0000313" key="10">
    <source>
        <dbReference type="Proteomes" id="UP000030625"/>
    </source>
</evidence>
<protein>
    <submittedName>
        <fullName evidence="9">Membrane protein</fullName>
    </submittedName>
</protein>
<feature type="transmembrane region" description="Helical" evidence="7">
    <location>
        <begin position="559"/>
        <end position="578"/>
    </location>
</feature>
<name>A0A0A7I3I2_9BIFI</name>
<dbReference type="HOGENOM" id="CLU_004534_2_0_11"/>
<sequence length="915" mass="99263">MRNVLQILRRDLKRLVTVPAAWVIMIGITIIPPLYAWFNIYGFWNPYGNTQGIKVAVANVDTGTDNALLGKMNLGDQIEDTLKDNDQLGWEFMGKAEAMEAVQSGDCYAAIIIPSNFSEDLANVVTESKNRPTLEYYVNEKSSPISPKITDQGATTVDRTVNNTFVSTVSEVLTKAVNSANGTINGKTNSFVNETTAELDKTQKNVSLIRSTIEDLDAQLANVPQQTQSARQAMNDVQLAAASAGKGLANTSTAIGTAQNGLNTFTANANTALENGSGLISQATSDTTTSINKVTTAVSSASGTAQQAVSNMQSVTDSNAQLIEKLKGVSDNTQYQDIIKKLEDTNNTAAGTLNDLKTLSENTQSTSDSVAKLATDFNTSTQNSLKSMEDARNTLNSGALPQLNSGLSSLAMTAGTLSGTVTSQNTIVTQTSAVLDQLYQVANDTRTTLQNTDKQLEQVENKLITVSTDLKALGSVDMLKNLTGDSSLDTEKIASFMQSPTVIDTKNVYPINSYGSGMAPLMTNLALWVGAFAFVVIFKVEVDDEGLEDLDLTASEKYFARYMLLGIMGAAQGTITTIGDLLLGVQTVNAPLFALTGIITSLVYLSITFALSTTFMHIGKGLCVALIIVQIPGASGLYPIEMMPKFFRMVYPFVPFSYSIDAFRETIAGFYDGHWLKSIGTLLLFAVAAFFIGLAIRPLLVNLNRLFARQIKESDMIIGEEVQLPERGYNVSQAIQVLADKGGYREAIEERASRFAELYPKFKRGALIAGFIVPVILVLIFSFTNGEKSVVLATWIIWVLLIIGFLMVIEYMRFSLQRQVELGSLSDEAIREQLVERQAARLRRKKRAQRIRRDELMRKAQRRKHETKQAIANVASTSQADADGIATLVQAMNATGNTGTANNTNSNGNSERSNA</sequence>
<feature type="transmembrane region" description="Helical" evidence="7">
    <location>
        <begin position="622"/>
        <end position="640"/>
    </location>
</feature>
<dbReference type="NCBIfam" id="TIGR03061">
    <property type="entry name" value="pip_yhgE_Nterm"/>
    <property type="match status" value="1"/>
</dbReference>
<dbReference type="GO" id="GO:0140359">
    <property type="term" value="F:ABC-type transporter activity"/>
    <property type="evidence" value="ECO:0007669"/>
    <property type="project" value="InterPro"/>
</dbReference>
<dbReference type="STRING" id="1447716.AH68_00635"/>
<reference evidence="9 10" key="1">
    <citation type="journal article" date="2015" name="Genome Announc.">
        <title>Complete and Assembled Genome Sequence of Bifidobacterium kashiwanohense PV20-2, Isolated from the Feces of an Anemic Kenyan Infant.</title>
        <authorList>
            <person name="Vazquez-Gutierrez P."/>
            <person name="Lacroix C."/>
            <person name="Chassard C."/>
            <person name="Klumpp J."/>
            <person name="Jans C."/>
            <person name="Stevens M.J."/>
        </authorList>
    </citation>
    <scope>NUCLEOTIDE SEQUENCE [LARGE SCALE GENOMIC DNA]</scope>
    <source>
        <strain evidence="9 10">PV20-2</strain>
    </source>
</reference>
<evidence type="ECO:0000256" key="2">
    <source>
        <dbReference type="ARBA" id="ARBA00022692"/>
    </source>
</evidence>
<feature type="transmembrane region" description="Helical" evidence="7">
    <location>
        <begin position="679"/>
        <end position="700"/>
    </location>
</feature>
<feature type="transmembrane region" description="Helical" evidence="7">
    <location>
        <begin position="790"/>
        <end position="809"/>
    </location>
</feature>
<dbReference type="PANTHER" id="PTHR43077:SF10">
    <property type="entry name" value="TRANSPORT PERMEASE PROTEIN"/>
    <property type="match status" value="1"/>
</dbReference>
<dbReference type="KEGG" id="bka:AH68_00635"/>
<keyword evidence="4 7" id="KW-0472">Membrane</keyword>
<gene>
    <name evidence="9" type="ORF">AH68_00635</name>
</gene>
<evidence type="ECO:0000256" key="6">
    <source>
        <dbReference type="SAM" id="MobiDB-lite"/>
    </source>
</evidence>
<dbReference type="AlphaFoldDB" id="A0A0A7I3I2"/>
<evidence type="ECO:0000259" key="8">
    <source>
        <dbReference type="Pfam" id="PF12698"/>
    </source>
</evidence>
<dbReference type="GO" id="GO:0016020">
    <property type="term" value="C:membrane"/>
    <property type="evidence" value="ECO:0007669"/>
    <property type="project" value="UniProtKB-SubCell"/>
</dbReference>
<feature type="transmembrane region" description="Helical" evidence="7">
    <location>
        <begin position="765"/>
        <end position="784"/>
    </location>
</feature>
<dbReference type="EMBL" id="CP007456">
    <property type="protein sequence ID" value="AIZ13765.1"/>
    <property type="molecule type" value="Genomic_DNA"/>
</dbReference>
<dbReference type="OrthoDB" id="9811483at2"/>
<organism evidence="9 10">
    <name type="scientific">Bifidobacterium catenulatum PV20-2</name>
    <dbReference type="NCBI Taxonomy" id="1447716"/>
    <lineage>
        <taxon>Bacteria</taxon>
        <taxon>Bacillati</taxon>
        <taxon>Actinomycetota</taxon>
        <taxon>Actinomycetes</taxon>
        <taxon>Bifidobacteriales</taxon>
        <taxon>Bifidobacteriaceae</taxon>
        <taxon>Bifidobacterium</taxon>
    </lineage>
</organism>
<feature type="transmembrane region" description="Helical" evidence="7">
    <location>
        <begin position="21"/>
        <end position="44"/>
    </location>
</feature>
<dbReference type="Pfam" id="PF12698">
    <property type="entry name" value="ABC2_membrane_3"/>
    <property type="match status" value="1"/>
</dbReference>
<evidence type="ECO:0000256" key="4">
    <source>
        <dbReference type="ARBA" id="ARBA00023136"/>
    </source>
</evidence>
<keyword evidence="2 7" id="KW-0812">Transmembrane</keyword>
<evidence type="ECO:0000256" key="3">
    <source>
        <dbReference type="ARBA" id="ARBA00022989"/>
    </source>
</evidence>
<dbReference type="InterPro" id="IPR017501">
    <property type="entry name" value="Phage_infect_YhgE_C"/>
</dbReference>
<comment type="subcellular location">
    <subcellularLocation>
        <location evidence="1">Membrane</location>
        <topology evidence="1">Multi-pass membrane protein</topology>
    </subcellularLocation>
</comment>
<dbReference type="InterPro" id="IPR013525">
    <property type="entry name" value="ABC2_TM"/>
</dbReference>
<accession>A0A0A7I3I2</accession>
<dbReference type="InterPro" id="IPR051328">
    <property type="entry name" value="T7SS_ABC-Transporter"/>
</dbReference>
<dbReference type="Gene3D" id="3.40.1710.10">
    <property type="entry name" value="abc type-2 transporter like domain"/>
    <property type="match status" value="1"/>
</dbReference>
<keyword evidence="5" id="KW-0175">Coiled coil</keyword>
<feature type="coiled-coil region" evidence="5">
    <location>
        <begin position="442"/>
        <end position="469"/>
    </location>
</feature>
<feature type="region of interest" description="Disordered" evidence="6">
    <location>
        <begin position="895"/>
        <end position="915"/>
    </location>
</feature>